<organism evidence="2 3">
    <name type="scientific">Faecalitalea cylindroides ATCC 27803</name>
    <dbReference type="NCBI Taxonomy" id="649755"/>
    <lineage>
        <taxon>Bacteria</taxon>
        <taxon>Bacillati</taxon>
        <taxon>Bacillota</taxon>
        <taxon>Erysipelotrichia</taxon>
        <taxon>Erysipelotrichales</taxon>
        <taxon>Erysipelotrichaceae</taxon>
        <taxon>Faecalitalea</taxon>
    </lineage>
</organism>
<comment type="caution">
    <text evidence="2">The sequence shown here is derived from an EMBL/GenBank/DDBJ whole genome shotgun (WGS) entry which is preliminary data.</text>
</comment>
<name>U2QUL4_9FIRM</name>
<evidence type="ECO:0000259" key="1">
    <source>
        <dbReference type="PROSITE" id="PS50931"/>
    </source>
</evidence>
<dbReference type="RefSeq" id="WP_035403303.1">
    <property type="nucleotide sequence ID" value="NZ_KI271042.1"/>
</dbReference>
<feature type="domain" description="HTH lysR-type" evidence="1">
    <location>
        <begin position="1"/>
        <end position="58"/>
    </location>
</feature>
<evidence type="ECO:0000313" key="3">
    <source>
        <dbReference type="Proteomes" id="UP000016658"/>
    </source>
</evidence>
<accession>U2QUL4</accession>
<dbReference type="Gene3D" id="1.10.10.10">
    <property type="entry name" value="Winged helix-like DNA-binding domain superfamily/Winged helix DNA-binding domain"/>
    <property type="match status" value="1"/>
</dbReference>
<proteinExistence type="predicted"/>
<dbReference type="Proteomes" id="UP000016658">
    <property type="component" value="Unassembled WGS sequence"/>
</dbReference>
<dbReference type="Pfam" id="PF00126">
    <property type="entry name" value="HTH_1"/>
    <property type="match status" value="1"/>
</dbReference>
<protein>
    <submittedName>
        <fullName evidence="2">Transcriptional regulator, LysR family</fullName>
    </submittedName>
</protein>
<dbReference type="InterPro" id="IPR000847">
    <property type="entry name" value="LysR_HTH_N"/>
</dbReference>
<dbReference type="AlphaFoldDB" id="U2QUL4"/>
<dbReference type="EMBL" id="AWVI01000052">
    <property type="protein sequence ID" value="ERK44968.1"/>
    <property type="molecule type" value="Genomic_DNA"/>
</dbReference>
<reference evidence="2 3" key="1">
    <citation type="submission" date="2013-06" db="EMBL/GenBank/DDBJ databases">
        <authorList>
            <person name="Weinstock G."/>
            <person name="Sodergren E."/>
            <person name="Lobos E.A."/>
            <person name="Fulton L."/>
            <person name="Fulton R."/>
            <person name="Courtney L."/>
            <person name="Fronick C."/>
            <person name="O'Laughlin M."/>
            <person name="Godfrey J."/>
            <person name="Wilson R.M."/>
            <person name="Miner T."/>
            <person name="Farmer C."/>
            <person name="Delehaunty K."/>
            <person name="Cordes M."/>
            <person name="Minx P."/>
            <person name="Tomlinson C."/>
            <person name="Chen J."/>
            <person name="Wollam A."/>
            <person name="Pepin K.H."/>
            <person name="Bhonagiri V."/>
            <person name="Zhang X."/>
            <person name="Warren W."/>
            <person name="Mitreva M."/>
            <person name="Mardis E.R."/>
            <person name="Wilson R.K."/>
        </authorList>
    </citation>
    <scope>NUCLEOTIDE SEQUENCE [LARGE SCALE GENOMIC DNA]</scope>
    <source>
        <strain evidence="2 3">ATCC 27803</strain>
    </source>
</reference>
<evidence type="ECO:0000313" key="2">
    <source>
        <dbReference type="EMBL" id="ERK44968.1"/>
    </source>
</evidence>
<dbReference type="GO" id="GO:0003700">
    <property type="term" value="F:DNA-binding transcription factor activity"/>
    <property type="evidence" value="ECO:0007669"/>
    <property type="project" value="InterPro"/>
</dbReference>
<gene>
    <name evidence="2" type="ORF">HMPREF0367_01224</name>
</gene>
<dbReference type="SUPFAM" id="SSF46785">
    <property type="entry name" value="Winged helix' DNA-binding domain"/>
    <property type="match status" value="1"/>
</dbReference>
<dbReference type="InterPro" id="IPR036388">
    <property type="entry name" value="WH-like_DNA-bd_sf"/>
</dbReference>
<dbReference type="InterPro" id="IPR036390">
    <property type="entry name" value="WH_DNA-bd_sf"/>
</dbReference>
<dbReference type="OrthoDB" id="63123at2"/>
<dbReference type="HOGENOM" id="CLU_2584547_0_0_9"/>
<sequence>MDIDRCRALIYAIDTGSLFAAAGKLNITTSGISKMMSTFEHDIGLKLLYRNRGGVISTKKCLDILPSIRQLVEQNEMCDK</sequence>
<dbReference type="PROSITE" id="PS50931">
    <property type="entry name" value="HTH_LYSR"/>
    <property type="match status" value="1"/>
</dbReference>